<dbReference type="CDD" id="cd23835">
    <property type="entry name" value="DRWD-N_CENP-O"/>
    <property type="match status" value="1"/>
</dbReference>
<dbReference type="InterPro" id="IPR018464">
    <property type="entry name" value="CENP-O"/>
</dbReference>
<keyword evidence="9" id="KW-1185">Reference proteome</keyword>
<comment type="similarity">
    <text evidence="3">Belongs to the CENP-O/MCM21 family.</text>
</comment>
<accession>A0ABQ7JRI6</accession>
<keyword evidence="6" id="KW-0137">Centromere</keyword>
<dbReference type="EMBL" id="JAAAIM010000893">
    <property type="protein sequence ID" value="KAG0283507.1"/>
    <property type="molecule type" value="Genomic_DNA"/>
</dbReference>
<sequence>MEQGTSGSTSALQGDIDILQQELLNMEARRNSLLRQIEQEEQSITEDNDTPSAPAPEVIIADDQEQKRLQDILMAYRLTGVTLFNGDEFGQQDWSQYDVDDILEGPKDAGIRFETFALGKYYEPYYIMLRTTPKKGTTNNAQDNNDDDVQPDTSSTFEIAKHTIPHWIPLRELERRYLNRDMSTFTRSVSDYLQAFVTRRENINEIIKTFTLDDSLIQEATATVAVAEAAARADAITSTPEQDPISVPRITCQAKDAAIRDVVLSCLRYDALFTLFHRRQDRDKKKIVGRKPTTTASAFSSTFDNTKLLGDIDLDMDVDEKDSEEQLDHKADIEFLTSQSAVPALSVQIHLIYEDTLSTRPTWADILFSDGHDLVQVDTLSAKDPLRAQHKKWTNLLSTNHSLFNAILSIADLHKS</sequence>
<feature type="coiled-coil region" evidence="7">
    <location>
        <begin position="9"/>
        <end position="43"/>
    </location>
</feature>
<dbReference type="PANTHER" id="PTHR14582:SF1">
    <property type="entry name" value="CENTROMERE PROTEIN O"/>
    <property type="match status" value="1"/>
</dbReference>
<evidence type="ECO:0000256" key="6">
    <source>
        <dbReference type="ARBA" id="ARBA00023328"/>
    </source>
</evidence>
<comment type="caution">
    <text evidence="8">The sequence shown here is derived from an EMBL/GenBank/DDBJ whole genome shotgun (WGS) entry which is preliminary data.</text>
</comment>
<evidence type="ECO:0000313" key="8">
    <source>
        <dbReference type="EMBL" id="KAG0283507.1"/>
    </source>
</evidence>
<evidence type="ECO:0000256" key="5">
    <source>
        <dbReference type="ARBA" id="ARBA00023242"/>
    </source>
</evidence>
<keyword evidence="5" id="KW-0539">Nucleus</keyword>
<evidence type="ECO:0000256" key="1">
    <source>
        <dbReference type="ARBA" id="ARBA00004123"/>
    </source>
</evidence>
<keyword evidence="4" id="KW-0158">Chromosome</keyword>
<dbReference type="Proteomes" id="UP001194696">
    <property type="component" value="Unassembled WGS sequence"/>
</dbReference>
<gene>
    <name evidence="8" type="ORF">BGZ96_012094</name>
</gene>
<dbReference type="Pfam" id="PF09496">
    <property type="entry name" value="CENP-O"/>
    <property type="match status" value="1"/>
</dbReference>
<dbReference type="PANTHER" id="PTHR14582">
    <property type="entry name" value="INNER KINETOCHORE SUBUNIT MAL2"/>
    <property type="match status" value="1"/>
</dbReference>
<evidence type="ECO:0000256" key="4">
    <source>
        <dbReference type="ARBA" id="ARBA00022454"/>
    </source>
</evidence>
<name>A0ABQ7JRI6_9FUNG</name>
<comment type="subcellular location">
    <subcellularLocation>
        <location evidence="2">Chromosome</location>
        <location evidence="2">Centromere</location>
    </subcellularLocation>
    <subcellularLocation>
        <location evidence="1">Nucleus</location>
    </subcellularLocation>
</comment>
<evidence type="ECO:0000313" key="9">
    <source>
        <dbReference type="Proteomes" id="UP001194696"/>
    </source>
</evidence>
<proteinExistence type="inferred from homology"/>
<evidence type="ECO:0000256" key="3">
    <source>
        <dbReference type="ARBA" id="ARBA00007321"/>
    </source>
</evidence>
<protein>
    <recommendedName>
        <fullName evidence="10">Cenp-O kinetochore centromere component</fullName>
    </recommendedName>
</protein>
<organism evidence="8 9">
    <name type="scientific">Linnemannia gamsii</name>
    <dbReference type="NCBI Taxonomy" id="64522"/>
    <lineage>
        <taxon>Eukaryota</taxon>
        <taxon>Fungi</taxon>
        <taxon>Fungi incertae sedis</taxon>
        <taxon>Mucoromycota</taxon>
        <taxon>Mortierellomycotina</taxon>
        <taxon>Mortierellomycetes</taxon>
        <taxon>Mortierellales</taxon>
        <taxon>Mortierellaceae</taxon>
        <taxon>Linnemannia</taxon>
    </lineage>
</organism>
<evidence type="ECO:0008006" key="10">
    <source>
        <dbReference type="Google" id="ProtNLM"/>
    </source>
</evidence>
<evidence type="ECO:0000256" key="7">
    <source>
        <dbReference type="SAM" id="Coils"/>
    </source>
</evidence>
<evidence type="ECO:0000256" key="2">
    <source>
        <dbReference type="ARBA" id="ARBA00004584"/>
    </source>
</evidence>
<reference evidence="8 9" key="1">
    <citation type="journal article" date="2020" name="Fungal Divers.">
        <title>Resolving the Mortierellaceae phylogeny through synthesis of multi-gene phylogenetics and phylogenomics.</title>
        <authorList>
            <person name="Vandepol N."/>
            <person name="Liber J."/>
            <person name="Desiro A."/>
            <person name="Na H."/>
            <person name="Kennedy M."/>
            <person name="Barry K."/>
            <person name="Grigoriev I.V."/>
            <person name="Miller A.N."/>
            <person name="O'Donnell K."/>
            <person name="Stajich J.E."/>
            <person name="Bonito G."/>
        </authorList>
    </citation>
    <scope>NUCLEOTIDE SEQUENCE [LARGE SCALE GENOMIC DNA]</scope>
    <source>
        <strain evidence="8 9">AD045</strain>
    </source>
</reference>
<keyword evidence="7" id="KW-0175">Coiled coil</keyword>